<dbReference type="InterPro" id="IPR027370">
    <property type="entry name" value="Znf-RING_euk"/>
</dbReference>
<dbReference type="Pfam" id="PF25393">
    <property type="entry name" value="LTM"/>
    <property type="match status" value="1"/>
</dbReference>
<accession>A0AAD7WX22</accession>
<dbReference type="GO" id="GO:0043130">
    <property type="term" value="F:ubiquitin binding"/>
    <property type="evidence" value="ECO:0007669"/>
    <property type="project" value="TreeGrafter"/>
</dbReference>
<keyword evidence="12" id="KW-0862">Zinc</keyword>
<dbReference type="SUPFAM" id="SSF90209">
    <property type="entry name" value="Ran binding protein zinc finger-like"/>
    <property type="match status" value="1"/>
</dbReference>
<dbReference type="GO" id="GO:0071797">
    <property type="term" value="C:LUBAC complex"/>
    <property type="evidence" value="ECO:0007669"/>
    <property type="project" value="TreeGrafter"/>
</dbReference>
<keyword evidence="10 13" id="KW-0863">Zinc-finger</keyword>
<dbReference type="InterPro" id="IPR057468">
    <property type="entry name" value="HOIL-1/Sharpin_LTM"/>
</dbReference>
<evidence type="ECO:0000259" key="14">
    <source>
        <dbReference type="PROSITE" id="PS50053"/>
    </source>
</evidence>
<evidence type="ECO:0000256" key="8">
    <source>
        <dbReference type="ARBA" id="ARBA00022723"/>
    </source>
</evidence>
<dbReference type="InterPro" id="IPR044066">
    <property type="entry name" value="TRIAD_supradom"/>
</dbReference>
<evidence type="ECO:0000256" key="6">
    <source>
        <dbReference type="ARBA" id="ARBA00022553"/>
    </source>
</evidence>
<evidence type="ECO:0000256" key="4">
    <source>
        <dbReference type="ARBA" id="ARBA00012251"/>
    </source>
</evidence>
<dbReference type="FunFam" id="1.20.120.1750:FF:000026">
    <property type="entry name" value="RANBP2-type and C3HC4-type zinc finger containing 1"/>
    <property type="match status" value="1"/>
</dbReference>
<comment type="similarity">
    <text evidence="3">Belongs to the RBR family.</text>
</comment>
<dbReference type="AlphaFoldDB" id="A0AAD7WX22"/>
<gene>
    <name evidence="18" type="ORF">AAFF_G00144370</name>
</gene>
<dbReference type="InterPro" id="IPR001876">
    <property type="entry name" value="Znf_RanBP2"/>
</dbReference>
<dbReference type="InterPro" id="IPR047559">
    <property type="entry name" value="HOIL1_RBR_mRING-HC-C3HC3D"/>
</dbReference>
<dbReference type="PROSITE" id="PS51873">
    <property type="entry name" value="TRIAD"/>
    <property type="match status" value="1"/>
</dbReference>
<dbReference type="PANTHER" id="PTHR22770:SF35">
    <property type="entry name" value="RANBP-TYPE AND C3HC4-TYPE ZINC FINGER-CONTAINING PROTEIN 1"/>
    <property type="match status" value="1"/>
</dbReference>
<dbReference type="InterPro" id="IPR017907">
    <property type="entry name" value="Znf_RING_CS"/>
</dbReference>
<evidence type="ECO:0000256" key="3">
    <source>
        <dbReference type="ARBA" id="ARBA00008278"/>
    </source>
</evidence>
<dbReference type="InterPro" id="IPR047558">
    <property type="entry name" value="BRcat_RBR_HOIL1"/>
</dbReference>
<dbReference type="PANTHER" id="PTHR22770">
    <property type="entry name" value="UBIQUITIN CONJUGATING ENZYME 7 INTERACTING PROTEIN-RELATED"/>
    <property type="match status" value="1"/>
</dbReference>
<dbReference type="Gene3D" id="1.20.120.1750">
    <property type="match status" value="1"/>
</dbReference>
<reference evidence="18" key="1">
    <citation type="journal article" date="2023" name="Science">
        <title>Genome structures resolve the early diversification of teleost fishes.</title>
        <authorList>
            <person name="Parey E."/>
            <person name="Louis A."/>
            <person name="Montfort J."/>
            <person name="Bouchez O."/>
            <person name="Roques C."/>
            <person name="Iampietro C."/>
            <person name="Lluch J."/>
            <person name="Castinel A."/>
            <person name="Donnadieu C."/>
            <person name="Desvignes T."/>
            <person name="Floi Bucao C."/>
            <person name="Jouanno E."/>
            <person name="Wen M."/>
            <person name="Mejri S."/>
            <person name="Dirks R."/>
            <person name="Jansen H."/>
            <person name="Henkel C."/>
            <person name="Chen W.J."/>
            <person name="Zahm M."/>
            <person name="Cabau C."/>
            <person name="Klopp C."/>
            <person name="Thompson A.W."/>
            <person name="Robinson-Rechavi M."/>
            <person name="Braasch I."/>
            <person name="Lecointre G."/>
            <person name="Bobe J."/>
            <person name="Postlethwait J.H."/>
            <person name="Berthelot C."/>
            <person name="Roest Crollius H."/>
            <person name="Guiguen Y."/>
        </authorList>
    </citation>
    <scope>NUCLEOTIDE SEQUENCE</scope>
    <source>
        <strain evidence="18">NC1722</strain>
    </source>
</reference>
<comment type="catalytic activity">
    <reaction evidence="1">
        <text>[E2 ubiquitin-conjugating enzyme]-S-ubiquitinyl-L-cysteine + [acceptor protein]-L-lysine = [E2 ubiquitin-conjugating enzyme]-L-cysteine + [acceptor protein]-N(6)-ubiquitinyl-L-lysine.</text>
        <dbReference type="EC" id="2.3.2.31"/>
    </reaction>
</comment>
<evidence type="ECO:0000256" key="12">
    <source>
        <dbReference type="ARBA" id="ARBA00022833"/>
    </source>
</evidence>
<keyword evidence="11" id="KW-0833">Ubl conjugation pathway</keyword>
<keyword evidence="7" id="KW-0808">Transferase</keyword>
<dbReference type="InterPro" id="IPR001841">
    <property type="entry name" value="Znf_RING"/>
</dbReference>
<keyword evidence="8" id="KW-0479">Metal-binding</keyword>
<dbReference type="Proteomes" id="UP001221898">
    <property type="component" value="Unassembled WGS sequence"/>
</dbReference>
<keyword evidence="19" id="KW-1185">Reference proteome</keyword>
<dbReference type="PROSITE" id="PS00518">
    <property type="entry name" value="ZF_RING_1"/>
    <property type="match status" value="1"/>
</dbReference>
<dbReference type="Gene3D" id="3.10.20.90">
    <property type="entry name" value="Phosphatidylinositol 3-kinase Catalytic Subunit, Chain A, domain 1"/>
    <property type="match status" value="1"/>
</dbReference>
<dbReference type="InterPro" id="IPR036443">
    <property type="entry name" value="Znf_RanBP2_sf"/>
</dbReference>
<dbReference type="InterPro" id="IPR051628">
    <property type="entry name" value="LUBAC_E3_Ligases"/>
</dbReference>
<dbReference type="FunFam" id="3.30.40.10:FF:000137">
    <property type="entry name" value="RanBP-type and C3HC4-type zinc finger-containing protein 1"/>
    <property type="match status" value="1"/>
</dbReference>
<evidence type="ECO:0000259" key="15">
    <source>
        <dbReference type="PROSITE" id="PS50089"/>
    </source>
</evidence>
<feature type="domain" description="Ubiquitin-like" evidence="14">
    <location>
        <begin position="64"/>
        <end position="128"/>
    </location>
</feature>
<proteinExistence type="inferred from homology"/>
<dbReference type="GO" id="GO:0009893">
    <property type="term" value="P:positive regulation of metabolic process"/>
    <property type="evidence" value="ECO:0007669"/>
    <property type="project" value="UniProtKB-ARBA"/>
</dbReference>
<dbReference type="PROSITE" id="PS01358">
    <property type="entry name" value="ZF_RANBP2_1"/>
    <property type="match status" value="1"/>
</dbReference>
<dbReference type="Pfam" id="PF13445">
    <property type="entry name" value="zf-RING_UBOX"/>
    <property type="match status" value="1"/>
</dbReference>
<dbReference type="FunFam" id="2.30.30.380:FF:000007">
    <property type="entry name" value="RanBP-type and C3HC4-type zinc finger-containing protein 1"/>
    <property type="match status" value="1"/>
</dbReference>
<evidence type="ECO:0000259" key="16">
    <source>
        <dbReference type="PROSITE" id="PS50199"/>
    </source>
</evidence>
<evidence type="ECO:0000256" key="7">
    <source>
        <dbReference type="ARBA" id="ARBA00022679"/>
    </source>
</evidence>
<dbReference type="EC" id="2.3.2.31" evidence="4"/>
<dbReference type="Gene3D" id="2.30.30.380">
    <property type="entry name" value="Zn-finger domain of Sec23/24"/>
    <property type="match status" value="1"/>
</dbReference>
<evidence type="ECO:0000259" key="17">
    <source>
        <dbReference type="PROSITE" id="PS51873"/>
    </source>
</evidence>
<feature type="domain" description="RING-type" evidence="17">
    <location>
        <begin position="310"/>
        <end position="537"/>
    </location>
</feature>
<protein>
    <recommendedName>
        <fullName evidence="5">RanBP-type and C3HC4-type zinc finger-containing protein 1</fullName>
        <ecNumber evidence="4">2.3.2.31</ecNumber>
    </recommendedName>
</protein>
<dbReference type="InterPro" id="IPR013083">
    <property type="entry name" value="Znf_RING/FYVE/PHD"/>
</dbReference>
<dbReference type="SMART" id="SM00547">
    <property type="entry name" value="ZnF_RBZ"/>
    <property type="match status" value="1"/>
</dbReference>
<keyword evidence="9" id="KW-0677">Repeat</keyword>
<comment type="pathway">
    <text evidence="2">Protein modification; protein ubiquitination.</text>
</comment>
<evidence type="ECO:0000313" key="19">
    <source>
        <dbReference type="Proteomes" id="UP001221898"/>
    </source>
</evidence>
<comment type="caution">
    <text evidence="18">The sequence shown here is derived from an EMBL/GenBank/DDBJ whole genome shotgun (WGS) entry which is preliminary data.</text>
</comment>
<dbReference type="CDD" id="cd20345">
    <property type="entry name" value="BRcat_RBR_HOIL1"/>
    <property type="match status" value="1"/>
</dbReference>
<evidence type="ECO:0000256" key="5">
    <source>
        <dbReference type="ARBA" id="ARBA00017887"/>
    </source>
</evidence>
<evidence type="ECO:0000256" key="13">
    <source>
        <dbReference type="PROSITE-ProRule" id="PRU00322"/>
    </source>
</evidence>
<dbReference type="GO" id="GO:0097039">
    <property type="term" value="P:protein linear polyubiquitination"/>
    <property type="evidence" value="ECO:0007669"/>
    <property type="project" value="TreeGrafter"/>
</dbReference>
<dbReference type="SMART" id="SM00184">
    <property type="entry name" value="RING"/>
    <property type="match status" value="1"/>
</dbReference>
<dbReference type="CDD" id="cd01799">
    <property type="entry name" value="Ubl_HOIL1"/>
    <property type="match status" value="1"/>
</dbReference>
<dbReference type="GO" id="GO:0061630">
    <property type="term" value="F:ubiquitin protein ligase activity"/>
    <property type="evidence" value="ECO:0007669"/>
    <property type="project" value="UniProtKB-EC"/>
</dbReference>
<evidence type="ECO:0000256" key="1">
    <source>
        <dbReference type="ARBA" id="ARBA00001798"/>
    </source>
</evidence>
<evidence type="ECO:0000256" key="10">
    <source>
        <dbReference type="ARBA" id="ARBA00022771"/>
    </source>
</evidence>
<sequence length="541" mass="60551">MAASEGQNLNALKEAEDLAQALSEALNCGGKEEAGRIAQQLAELNVPVSVRLSQEAYSQDAIKLKVGVEDAQSECSVHITMTVTPGITISDLKDKVNTKYGFHPSLQRWVIGKRLARDPETLCSHGVKRDGDQAFLYIQSAQAASLSREQHKQDEENRRLDGKQALCHTVTGIIETMERYSLEARGTGGADVRKMDKSAFRGVKKPPLPLLPKPPALAPPLAPKPPLGWSCPQCTYVNKPTRPGCEICGMERPATYKVPDIYQPDDEEVQRIRQEEVASLQYQQALVDERERNFMSLLETDEVSLVPYNQELDCPICYTTIPPGEGAILRECLHTFCKECLKGTITNSMDAEITCPYMDDNYTCDSKLQDREICSVLSQEEYQKFLELRLSIAETRSENSYHCKTPDCPGWCIFEDEVNEFACELCNETNCILCKAIHQGMNCKEYQDDLRLRAENDIAAKQTTDLLNTMLQTGEAMHCPKCKIIVQKKDGCDWICCVMCKTEMCWVTRQSRWGPKGHGDTSGGCKCRVNGPCHPNCQNCH</sequence>
<dbReference type="GO" id="GO:0043161">
    <property type="term" value="P:proteasome-mediated ubiquitin-dependent protein catabolic process"/>
    <property type="evidence" value="ECO:0007669"/>
    <property type="project" value="TreeGrafter"/>
</dbReference>
<dbReference type="SUPFAM" id="SSF54236">
    <property type="entry name" value="Ubiquitin-like"/>
    <property type="match status" value="1"/>
</dbReference>
<keyword evidence="6" id="KW-0597">Phosphoprotein</keyword>
<dbReference type="InterPro" id="IPR047557">
    <property type="entry name" value="Rcat_RBR_HOIL1"/>
</dbReference>
<dbReference type="GO" id="GO:0043123">
    <property type="term" value="P:positive regulation of canonical NF-kappaB signal transduction"/>
    <property type="evidence" value="ECO:0007669"/>
    <property type="project" value="TreeGrafter"/>
</dbReference>
<dbReference type="InterPro" id="IPR000626">
    <property type="entry name" value="Ubiquitin-like_dom"/>
</dbReference>
<dbReference type="CDD" id="cd16633">
    <property type="entry name" value="mRING-HC-C3HC3D_RBR_HOIL1"/>
    <property type="match status" value="1"/>
</dbReference>
<evidence type="ECO:0000256" key="11">
    <source>
        <dbReference type="ARBA" id="ARBA00022786"/>
    </source>
</evidence>
<evidence type="ECO:0000256" key="9">
    <source>
        <dbReference type="ARBA" id="ARBA00022737"/>
    </source>
</evidence>
<dbReference type="GO" id="GO:0008270">
    <property type="term" value="F:zinc ion binding"/>
    <property type="evidence" value="ECO:0007669"/>
    <property type="project" value="UniProtKB-KW"/>
</dbReference>
<evidence type="ECO:0000313" key="18">
    <source>
        <dbReference type="EMBL" id="KAJ8412170.1"/>
    </source>
</evidence>
<dbReference type="InterPro" id="IPR029071">
    <property type="entry name" value="Ubiquitin-like_domsf"/>
</dbReference>
<dbReference type="PROSITE" id="PS50199">
    <property type="entry name" value="ZF_RANBP2_2"/>
    <property type="match status" value="1"/>
</dbReference>
<feature type="domain" description="RanBP2-type" evidence="16">
    <location>
        <begin position="224"/>
        <end position="254"/>
    </location>
</feature>
<dbReference type="FunFam" id="3.10.20.90:FF:000130">
    <property type="entry name" value="SHANK-associated RH domain interactor"/>
    <property type="match status" value="1"/>
</dbReference>
<feature type="domain" description="RING-type" evidence="15">
    <location>
        <begin position="314"/>
        <end position="356"/>
    </location>
</feature>
<dbReference type="CDD" id="cd20358">
    <property type="entry name" value="Rcat_RBR_HOIL1"/>
    <property type="match status" value="1"/>
</dbReference>
<dbReference type="EMBL" id="JAINUG010000020">
    <property type="protein sequence ID" value="KAJ8412170.1"/>
    <property type="molecule type" value="Genomic_DNA"/>
</dbReference>
<organism evidence="18 19">
    <name type="scientific">Aldrovandia affinis</name>
    <dbReference type="NCBI Taxonomy" id="143900"/>
    <lineage>
        <taxon>Eukaryota</taxon>
        <taxon>Metazoa</taxon>
        <taxon>Chordata</taxon>
        <taxon>Craniata</taxon>
        <taxon>Vertebrata</taxon>
        <taxon>Euteleostomi</taxon>
        <taxon>Actinopterygii</taxon>
        <taxon>Neopterygii</taxon>
        <taxon>Teleostei</taxon>
        <taxon>Notacanthiformes</taxon>
        <taxon>Halosauridae</taxon>
        <taxon>Aldrovandia</taxon>
    </lineage>
</organism>
<dbReference type="SUPFAM" id="SSF57850">
    <property type="entry name" value="RING/U-box"/>
    <property type="match status" value="3"/>
</dbReference>
<dbReference type="PROSITE" id="PS50053">
    <property type="entry name" value="UBIQUITIN_2"/>
    <property type="match status" value="1"/>
</dbReference>
<name>A0AAD7WX22_9TELE</name>
<evidence type="ECO:0000256" key="2">
    <source>
        <dbReference type="ARBA" id="ARBA00004906"/>
    </source>
</evidence>
<dbReference type="Gene3D" id="3.30.40.10">
    <property type="entry name" value="Zinc/RING finger domain, C3HC4 (zinc finger)"/>
    <property type="match status" value="1"/>
</dbReference>
<dbReference type="PROSITE" id="PS50089">
    <property type="entry name" value="ZF_RING_2"/>
    <property type="match status" value="1"/>
</dbReference>